<evidence type="ECO:0000256" key="7">
    <source>
        <dbReference type="ARBA" id="ARBA00023242"/>
    </source>
</evidence>
<comment type="subcellular location">
    <subcellularLocation>
        <location evidence="1">Nucleus</location>
    </subcellularLocation>
</comment>
<feature type="compositionally biased region" description="Acidic residues" evidence="8">
    <location>
        <begin position="68"/>
        <end position="81"/>
    </location>
</feature>
<reference evidence="10 11" key="1">
    <citation type="submission" date="2009-12" db="EMBL/GenBank/DDBJ databases">
        <title>The draft genome of Batrachochytrium dendrobatidis.</title>
        <authorList>
            <consortium name="US DOE Joint Genome Institute (JGI-PGF)"/>
            <person name="Kuo A."/>
            <person name="Salamov A."/>
            <person name="Schmutz J."/>
            <person name="Lucas S."/>
            <person name="Pitluck S."/>
            <person name="Rosenblum E."/>
            <person name="Stajich J."/>
            <person name="Eisen M."/>
            <person name="Grigoriev I.V."/>
        </authorList>
    </citation>
    <scope>NUCLEOTIDE SEQUENCE [LARGE SCALE GENOMIC DNA]</scope>
    <source>
        <strain evidence="11">JAM81 / FGSC 10211</strain>
    </source>
</reference>
<organism evidence="10 11">
    <name type="scientific">Batrachochytrium dendrobatidis (strain JAM81 / FGSC 10211)</name>
    <name type="common">Frog chytrid fungus</name>
    <dbReference type="NCBI Taxonomy" id="684364"/>
    <lineage>
        <taxon>Eukaryota</taxon>
        <taxon>Fungi</taxon>
        <taxon>Fungi incertae sedis</taxon>
        <taxon>Chytridiomycota</taxon>
        <taxon>Chytridiomycota incertae sedis</taxon>
        <taxon>Chytridiomycetes</taxon>
        <taxon>Rhizophydiales</taxon>
        <taxon>Rhizophydiales incertae sedis</taxon>
        <taxon>Batrachochytrium</taxon>
    </lineage>
</organism>
<dbReference type="STRING" id="684364.F4PDF7"/>
<dbReference type="GO" id="GO:0008270">
    <property type="term" value="F:zinc ion binding"/>
    <property type="evidence" value="ECO:0007669"/>
    <property type="project" value="UniProtKB-KW"/>
</dbReference>
<evidence type="ECO:0000256" key="5">
    <source>
        <dbReference type="ARBA" id="ARBA00022833"/>
    </source>
</evidence>
<dbReference type="InterPro" id="IPR051574">
    <property type="entry name" value="ZnF_E-box_Homeobox"/>
</dbReference>
<feature type="compositionally biased region" description="Basic and acidic residues" evidence="8">
    <location>
        <begin position="239"/>
        <end position="250"/>
    </location>
</feature>
<keyword evidence="6" id="KW-0238">DNA-binding</keyword>
<sequence length="529" mass="59577">MKFISTIVLLLLSVTVSAVVIDRPSASESEPVKECSTQMQQHTGICASTGTEQQSTESNHDVAQSTVDPDDSDSSVEESDELSSYSESKQSDDDIFDNTLYDDICHLPKKYVPENERPILTHQQRLDRVEKIMKNMGMEIPTDVGDGYPHKMSTKAKERILEAKQKERRMSSSDKKKFRKLRLGRLWVCRKLALEPIEEESIRVVSEPTPELKSILKPGSTFKPHGSKHDHSKKHQQKSSHDAGSREAKVHFVPTTKIARYSSESSVLQEYDIQLPSLPTANAILTPTDNDDSPQASGTSSQVSVSTNEPNPDTSNEYQQEPVDLSIHNRIQQQPMDQPNPNTPGPNQRPTVIVAGPNILKQGRKRIIGVIDLTTSDQDQQQPTDVAGPSTPKRGQTQPIDQSSPSTSSQNQQQPMEQGESANTVPDQVAVLGPKYQRSFNRIKKRLVESKELRNKKREEYCKSMALKFEQWSALERGEEISGSKYNPDTENQLKQEYEKASRRVYSIRHDLKVFMEKHGLKFEEPDSD</sequence>
<keyword evidence="7" id="KW-0539">Nucleus</keyword>
<keyword evidence="2" id="KW-0479">Metal-binding</keyword>
<feature type="compositionally biased region" description="Polar residues" evidence="8">
    <location>
        <begin position="333"/>
        <end position="350"/>
    </location>
</feature>
<dbReference type="PANTHER" id="PTHR24391">
    <property type="entry name" value="HISTONE H4 TRANSCRIPTION FACTOR-RELATED"/>
    <property type="match status" value="1"/>
</dbReference>
<evidence type="ECO:0000256" key="1">
    <source>
        <dbReference type="ARBA" id="ARBA00004123"/>
    </source>
</evidence>
<feature type="region of interest" description="Disordered" evidence="8">
    <location>
        <begin position="44"/>
        <end position="94"/>
    </location>
</feature>
<evidence type="ECO:0000256" key="3">
    <source>
        <dbReference type="ARBA" id="ARBA00022737"/>
    </source>
</evidence>
<keyword evidence="4" id="KW-0863">Zinc-finger</keyword>
<keyword evidence="3" id="KW-0677">Repeat</keyword>
<proteinExistence type="predicted"/>
<dbReference type="GeneID" id="18244658"/>
<evidence type="ECO:0000256" key="8">
    <source>
        <dbReference type="SAM" id="MobiDB-lite"/>
    </source>
</evidence>
<feature type="compositionally biased region" description="Basic residues" evidence="8">
    <location>
        <begin position="225"/>
        <end position="238"/>
    </location>
</feature>
<evidence type="ECO:0000256" key="9">
    <source>
        <dbReference type="SAM" id="SignalP"/>
    </source>
</evidence>
<evidence type="ECO:0000256" key="6">
    <source>
        <dbReference type="ARBA" id="ARBA00023125"/>
    </source>
</evidence>
<keyword evidence="11" id="KW-1185">Reference proteome</keyword>
<dbReference type="GO" id="GO:0006355">
    <property type="term" value="P:regulation of DNA-templated transcription"/>
    <property type="evidence" value="ECO:0007669"/>
    <property type="project" value="UniProtKB-ARBA"/>
</dbReference>
<dbReference type="Proteomes" id="UP000007241">
    <property type="component" value="Unassembled WGS sequence"/>
</dbReference>
<feature type="signal peptide" evidence="9">
    <location>
        <begin position="1"/>
        <end position="18"/>
    </location>
</feature>
<evidence type="ECO:0000313" key="10">
    <source>
        <dbReference type="EMBL" id="EGF76729.1"/>
    </source>
</evidence>
<evidence type="ECO:0000256" key="4">
    <source>
        <dbReference type="ARBA" id="ARBA00022771"/>
    </source>
</evidence>
<keyword evidence="5" id="KW-0862">Zinc</keyword>
<name>F4PDF7_BATDJ</name>
<feature type="chain" id="PRO_5003319970" evidence="9">
    <location>
        <begin position="19"/>
        <end position="529"/>
    </location>
</feature>
<evidence type="ECO:0000313" key="11">
    <source>
        <dbReference type="Proteomes" id="UP000007241"/>
    </source>
</evidence>
<feature type="region of interest" description="Disordered" evidence="8">
    <location>
        <begin position="282"/>
        <end position="319"/>
    </location>
</feature>
<feature type="compositionally biased region" description="Low complexity" evidence="8">
    <location>
        <begin position="396"/>
        <end position="415"/>
    </location>
</feature>
<feature type="region of interest" description="Disordered" evidence="8">
    <location>
        <begin position="373"/>
        <end position="423"/>
    </location>
</feature>
<dbReference type="HOGENOM" id="CLU_514789_0_0_1"/>
<dbReference type="EMBL" id="GL882895">
    <property type="protein sequence ID" value="EGF76729.1"/>
    <property type="molecule type" value="Genomic_DNA"/>
</dbReference>
<evidence type="ECO:0000256" key="2">
    <source>
        <dbReference type="ARBA" id="ARBA00022723"/>
    </source>
</evidence>
<feature type="compositionally biased region" description="Low complexity" evidence="8">
    <location>
        <begin position="373"/>
        <end position="385"/>
    </location>
</feature>
<dbReference type="GO" id="GO:0003677">
    <property type="term" value="F:DNA binding"/>
    <property type="evidence" value="ECO:0007669"/>
    <property type="project" value="UniProtKB-KW"/>
</dbReference>
<dbReference type="PANTHER" id="PTHR24391:SF18">
    <property type="entry name" value="EG:115C2.6 PROTEIN"/>
    <property type="match status" value="1"/>
</dbReference>
<feature type="region of interest" description="Disordered" evidence="8">
    <location>
        <begin position="207"/>
        <end position="251"/>
    </location>
</feature>
<dbReference type="GO" id="GO:0005634">
    <property type="term" value="C:nucleus"/>
    <property type="evidence" value="ECO:0007669"/>
    <property type="project" value="UniProtKB-SubCell"/>
</dbReference>
<keyword evidence="9" id="KW-0732">Signal</keyword>
<dbReference type="RefSeq" id="XP_006682700.1">
    <property type="nucleotide sequence ID" value="XM_006682637.1"/>
</dbReference>
<gene>
    <name evidence="10" type="ORF">BATDEDRAFT_92504</name>
</gene>
<protein>
    <submittedName>
        <fullName evidence="10">Uncharacterized protein</fullName>
    </submittedName>
</protein>
<dbReference type="InParanoid" id="F4PDF7"/>
<accession>F4PDF7</accession>
<feature type="region of interest" description="Disordered" evidence="8">
    <location>
        <begin position="333"/>
        <end position="352"/>
    </location>
</feature>
<feature type="compositionally biased region" description="Polar residues" evidence="8">
    <location>
        <begin position="44"/>
        <end position="67"/>
    </location>
</feature>
<dbReference type="AlphaFoldDB" id="F4PDF7"/>